<dbReference type="EMBL" id="JAUEPU010000006">
    <property type="protein sequence ID" value="KAK0501560.1"/>
    <property type="molecule type" value="Genomic_DNA"/>
</dbReference>
<dbReference type="InterPro" id="IPR031915">
    <property type="entry name" value="Clr2_N"/>
</dbReference>
<gene>
    <name evidence="4" type="ORF">EDD18DRAFT_1279192</name>
</gene>
<sequence length="772" mass="85693">MSARRQHSDKHTLPPNPTYRTIEFSDGNASLWPRNTTEIADQDGHVNFMQPIDLDIPIAIRWRVALGAAVANAMNWPVGPSYVLQDWPAGYRMFDHHKGVQSAPRHDIYLFGGPSRFRSIAEFVPHIIWLANNMTTNCGCKYCTKKPQREITTDISNAGIFTPVHRGAGPHRSRQLQKQSALRKVGFHASVQKASKLKQSRHITKIAMVVERDQDLRAVCSHDANKMRLKRWYREGEAVWVALNHPIPLSGDTVKITLWPAIIEDVQLQKTVTNLQNETTSVSLPPAEMGEPSEQSESAVHPVRAPPWEVTETYAYKVKFLAISRVYTVADSQVLPYHAYIPPNDVFTFIQSLSPDVFNIDKEFLQSCNPQSFPPPAWPSAVSAYSYALQIGASLALFWNMTDEWQFKFTPQEPVKQPQQYQSSLTSAIAAASSQNAALHQAGSSSISTAVPPSSGYYSTFKLSGYRDGLSTQEMQAVAEGMLGPSPVIGQTIEQLNFQGMWWGAERIWVDEIVRLKPLRAVLAPEGTQHILPPAGPGKAQTELCHALGRSPKEYGAGARGLFMRLERLFLVEGISGGQKTKECRASGVLYELADNDWEDPDKVTGNASAASESISSGPIPPASTQNPLSNLQPGPVSPYLLPEAPEGYYFRPILKDGFEMTISLTMISGRYYPGILSHHLLKDIVLEAIAKESEANMNGERRDDATGRNKHLWSLEGLNAGYVNSVDPTKYKIDRVQMIRDADQTTRDIMASYLEQAKRRPVDELMDTGGA</sequence>
<dbReference type="Pfam" id="PF10383">
    <property type="entry name" value="Clr2"/>
    <property type="match status" value="1"/>
</dbReference>
<dbReference type="Pfam" id="PF16761">
    <property type="entry name" value="Clr2_transil"/>
    <property type="match status" value="1"/>
</dbReference>
<dbReference type="Proteomes" id="UP001175228">
    <property type="component" value="Unassembled WGS sequence"/>
</dbReference>
<evidence type="ECO:0000256" key="1">
    <source>
        <dbReference type="SAM" id="MobiDB-lite"/>
    </source>
</evidence>
<comment type="caution">
    <text evidence="4">The sequence shown here is derived from an EMBL/GenBank/DDBJ whole genome shotgun (WGS) entry which is preliminary data.</text>
</comment>
<proteinExistence type="predicted"/>
<feature type="domain" description="Cryptic loci regulator 2 C-terminal" evidence="2">
    <location>
        <begin position="498"/>
        <end position="674"/>
    </location>
</feature>
<evidence type="ECO:0000259" key="3">
    <source>
        <dbReference type="Pfam" id="PF16761"/>
    </source>
</evidence>
<evidence type="ECO:0000259" key="2">
    <source>
        <dbReference type="Pfam" id="PF10383"/>
    </source>
</evidence>
<dbReference type="GO" id="GO:0030466">
    <property type="term" value="P:silent mating-type cassette heterochromatin formation"/>
    <property type="evidence" value="ECO:0007669"/>
    <property type="project" value="TreeGrafter"/>
</dbReference>
<feature type="region of interest" description="Disordered" evidence="1">
    <location>
        <begin position="601"/>
        <end position="627"/>
    </location>
</feature>
<dbReference type="InterPro" id="IPR018839">
    <property type="entry name" value="Tscrpt-silencing_Clr2_C"/>
</dbReference>
<evidence type="ECO:0000313" key="5">
    <source>
        <dbReference type="Proteomes" id="UP001175228"/>
    </source>
</evidence>
<feature type="domain" description="Cryptic loci regulator 2 N-terminal" evidence="3">
    <location>
        <begin position="82"/>
        <end position="143"/>
    </location>
</feature>
<dbReference type="InterPro" id="IPR038986">
    <property type="entry name" value="Clr2"/>
</dbReference>
<dbReference type="PANTHER" id="PTHR38046">
    <property type="entry name" value="CRYPTIC LOCI REGULATOR 2"/>
    <property type="match status" value="1"/>
</dbReference>
<dbReference type="GO" id="GO:0033553">
    <property type="term" value="C:rDNA heterochromatin"/>
    <property type="evidence" value="ECO:0007669"/>
    <property type="project" value="TreeGrafter"/>
</dbReference>
<organism evidence="4 5">
    <name type="scientific">Armillaria luteobubalina</name>
    <dbReference type="NCBI Taxonomy" id="153913"/>
    <lineage>
        <taxon>Eukaryota</taxon>
        <taxon>Fungi</taxon>
        <taxon>Dikarya</taxon>
        <taxon>Basidiomycota</taxon>
        <taxon>Agaricomycotina</taxon>
        <taxon>Agaricomycetes</taxon>
        <taxon>Agaricomycetidae</taxon>
        <taxon>Agaricales</taxon>
        <taxon>Marasmiineae</taxon>
        <taxon>Physalacriaceae</taxon>
        <taxon>Armillaria</taxon>
    </lineage>
</organism>
<feature type="region of interest" description="Disordered" evidence="1">
    <location>
        <begin position="281"/>
        <end position="302"/>
    </location>
</feature>
<dbReference type="GO" id="GO:0031934">
    <property type="term" value="C:mating-type region heterochromatin"/>
    <property type="evidence" value="ECO:0007669"/>
    <property type="project" value="TreeGrafter"/>
</dbReference>
<feature type="compositionally biased region" description="Polar residues" evidence="1">
    <location>
        <begin position="606"/>
        <end position="627"/>
    </location>
</feature>
<evidence type="ECO:0008006" key="6">
    <source>
        <dbReference type="Google" id="ProtNLM"/>
    </source>
</evidence>
<protein>
    <recommendedName>
        <fullName evidence="6">Cryptic loci regulator 2 N-terminal domain-containing protein</fullName>
    </recommendedName>
</protein>
<name>A0AA39QGC3_9AGAR</name>
<reference evidence="4" key="1">
    <citation type="submission" date="2023-06" db="EMBL/GenBank/DDBJ databases">
        <authorList>
            <consortium name="Lawrence Berkeley National Laboratory"/>
            <person name="Ahrendt S."/>
            <person name="Sahu N."/>
            <person name="Indic B."/>
            <person name="Wong-Bajracharya J."/>
            <person name="Merenyi Z."/>
            <person name="Ke H.-M."/>
            <person name="Monk M."/>
            <person name="Kocsube S."/>
            <person name="Drula E."/>
            <person name="Lipzen A."/>
            <person name="Balint B."/>
            <person name="Henrissat B."/>
            <person name="Andreopoulos B."/>
            <person name="Martin F.M."/>
            <person name="Harder C.B."/>
            <person name="Rigling D."/>
            <person name="Ford K.L."/>
            <person name="Foster G.D."/>
            <person name="Pangilinan J."/>
            <person name="Papanicolaou A."/>
            <person name="Barry K."/>
            <person name="LaButti K."/>
            <person name="Viragh M."/>
            <person name="Koriabine M."/>
            <person name="Yan M."/>
            <person name="Riley R."/>
            <person name="Champramary S."/>
            <person name="Plett K.L."/>
            <person name="Tsai I.J."/>
            <person name="Slot J."/>
            <person name="Sipos G."/>
            <person name="Plett J."/>
            <person name="Nagy L.G."/>
            <person name="Grigoriev I.V."/>
        </authorList>
    </citation>
    <scope>NUCLEOTIDE SEQUENCE</scope>
    <source>
        <strain evidence="4">HWK02</strain>
    </source>
</reference>
<accession>A0AA39QGC3</accession>
<dbReference type="GO" id="GO:0070824">
    <property type="term" value="C:SHREC complex"/>
    <property type="evidence" value="ECO:0007669"/>
    <property type="project" value="InterPro"/>
</dbReference>
<dbReference type="PANTHER" id="PTHR38046:SF1">
    <property type="entry name" value="CRYPTIC LOCI REGULATOR 2"/>
    <property type="match status" value="1"/>
</dbReference>
<dbReference type="AlphaFoldDB" id="A0AA39QGC3"/>
<keyword evidence="5" id="KW-1185">Reference proteome</keyword>
<evidence type="ECO:0000313" key="4">
    <source>
        <dbReference type="EMBL" id="KAK0501560.1"/>
    </source>
</evidence>